<accession>A0A1J1HSL6</accession>
<reference evidence="1 2" key="1">
    <citation type="submission" date="2015-04" db="EMBL/GenBank/DDBJ databases">
        <authorList>
            <person name="Syromyatnikov M.Y."/>
            <person name="Popov V.N."/>
        </authorList>
    </citation>
    <scope>NUCLEOTIDE SEQUENCE [LARGE SCALE GENOMIC DNA]</scope>
</reference>
<dbReference type="Proteomes" id="UP000183832">
    <property type="component" value="Unassembled WGS sequence"/>
</dbReference>
<name>A0A1J1HSL6_9DIPT</name>
<organism evidence="1 2">
    <name type="scientific">Clunio marinus</name>
    <dbReference type="NCBI Taxonomy" id="568069"/>
    <lineage>
        <taxon>Eukaryota</taxon>
        <taxon>Metazoa</taxon>
        <taxon>Ecdysozoa</taxon>
        <taxon>Arthropoda</taxon>
        <taxon>Hexapoda</taxon>
        <taxon>Insecta</taxon>
        <taxon>Pterygota</taxon>
        <taxon>Neoptera</taxon>
        <taxon>Endopterygota</taxon>
        <taxon>Diptera</taxon>
        <taxon>Nematocera</taxon>
        <taxon>Chironomoidea</taxon>
        <taxon>Chironomidae</taxon>
        <taxon>Clunio</taxon>
    </lineage>
</organism>
<evidence type="ECO:0000313" key="1">
    <source>
        <dbReference type="EMBL" id="CRK90979.1"/>
    </source>
</evidence>
<evidence type="ECO:0000313" key="2">
    <source>
        <dbReference type="Proteomes" id="UP000183832"/>
    </source>
</evidence>
<dbReference type="AlphaFoldDB" id="A0A1J1HSL6"/>
<dbReference type="EMBL" id="CVRI01000020">
    <property type="protein sequence ID" value="CRK90979.1"/>
    <property type="molecule type" value="Genomic_DNA"/>
</dbReference>
<protein>
    <submittedName>
        <fullName evidence="1">CLUMA_CG004668, isoform A</fullName>
    </submittedName>
</protein>
<keyword evidence="2" id="KW-1185">Reference proteome</keyword>
<sequence>MFNNCCITIEKKNEVSQDKFMGFLKILQNLLRGESSIHMFTFIDGQGTSCATLEESRFHQRKKIGGCSTST</sequence>
<proteinExistence type="predicted"/>
<gene>
    <name evidence="1" type="ORF">CLUMA_CG004668</name>
</gene>